<evidence type="ECO:0000313" key="2">
    <source>
        <dbReference type="Proteomes" id="UP000297638"/>
    </source>
</evidence>
<protein>
    <recommendedName>
        <fullName evidence="3">DUF3168 domain-containing protein</fullName>
    </recommendedName>
</protein>
<evidence type="ECO:0000313" key="1">
    <source>
        <dbReference type="EMBL" id="TFH57280.1"/>
    </source>
</evidence>
<gene>
    <name evidence="1" type="ORF">EXY26_09880</name>
</gene>
<organism evidence="1 2">
    <name type="scientific">Glutamicibacter arilaitensis</name>
    <dbReference type="NCBI Taxonomy" id="256701"/>
    <lineage>
        <taxon>Bacteria</taxon>
        <taxon>Bacillati</taxon>
        <taxon>Actinomycetota</taxon>
        <taxon>Actinomycetes</taxon>
        <taxon>Micrococcales</taxon>
        <taxon>Micrococcaceae</taxon>
        <taxon>Glutamicibacter</taxon>
    </lineage>
</organism>
<dbReference type="AlphaFoldDB" id="A0A4Y8TYV4"/>
<reference evidence="1 2" key="1">
    <citation type="submission" date="2019-03" db="EMBL/GenBank/DDBJ databases">
        <title>Glutamicibacter sp. LJH19 genome.</title>
        <authorList>
            <person name="Sinai Borker S."/>
            <person name="Kumar R."/>
        </authorList>
    </citation>
    <scope>NUCLEOTIDE SEQUENCE [LARGE SCALE GENOMIC DNA]</scope>
    <source>
        <strain evidence="1 2">LJH19</strain>
    </source>
</reference>
<proteinExistence type="predicted"/>
<evidence type="ECO:0008006" key="3">
    <source>
        <dbReference type="Google" id="ProtNLM"/>
    </source>
</evidence>
<sequence>MSNHTDFLALLAALPSRAPIHKGTVPANPTFPYVLVSQVVPYASERSLNRTVHARTSRWLLTIAGLNDTSVAIIAQQCQQVLEGARINGQRLEEIPNRLGIEPDLDVTLTNGAHPMFTKQEWHVAN</sequence>
<comment type="caution">
    <text evidence="1">The sequence shown here is derived from an EMBL/GenBank/DDBJ whole genome shotgun (WGS) entry which is preliminary data.</text>
</comment>
<name>A0A4Y8TYV4_9MICC</name>
<dbReference type="RefSeq" id="WP_134780217.1">
    <property type="nucleotide sequence ID" value="NZ_SPDS01000001.1"/>
</dbReference>
<dbReference type="Proteomes" id="UP000297638">
    <property type="component" value="Unassembled WGS sequence"/>
</dbReference>
<accession>A0A4Y8TYV4</accession>
<dbReference type="EMBL" id="SPDS01000001">
    <property type="protein sequence ID" value="TFH57280.1"/>
    <property type="molecule type" value="Genomic_DNA"/>
</dbReference>